<dbReference type="PANTHER" id="PTHR10039">
    <property type="entry name" value="AMELOGENIN"/>
    <property type="match status" value="1"/>
</dbReference>
<organism evidence="3 4">
    <name type="scientific">Talaromyces rugulosus</name>
    <name type="common">Penicillium rugulosum</name>
    <dbReference type="NCBI Taxonomy" id="121627"/>
    <lineage>
        <taxon>Eukaryota</taxon>
        <taxon>Fungi</taxon>
        <taxon>Dikarya</taxon>
        <taxon>Ascomycota</taxon>
        <taxon>Pezizomycotina</taxon>
        <taxon>Eurotiomycetes</taxon>
        <taxon>Eurotiomycetidae</taxon>
        <taxon>Eurotiales</taxon>
        <taxon>Trichocomaceae</taxon>
        <taxon>Talaromyces</taxon>
        <taxon>Talaromyces sect. Islandici</taxon>
    </lineage>
</organism>
<evidence type="ECO:0000313" key="4">
    <source>
        <dbReference type="Proteomes" id="UP000509510"/>
    </source>
</evidence>
<keyword evidence="1" id="KW-0677">Repeat</keyword>
<dbReference type="KEGG" id="trg:TRUGW13939_08480"/>
<dbReference type="Pfam" id="PF24883">
    <property type="entry name" value="NPHP3_N"/>
    <property type="match status" value="1"/>
</dbReference>
<accession>A0A7H8R4Q6</accession>
<dbReference type="InterPro" id="IPR027417">
    <property type="entry name" value="P-loop_NTPase"/>
</dbReference>
<dbReference type="Gene3D" id="3.40.50.300">
    <property type="entry name" value="P-loop containing nucleotide triphosphate hydrolases"/>
    <property type="match status" value="1"/>
</dbReference>
<feature type="domain" description="Nephrocystin 3-like N-terminal" evidence="2">
    <location>
        <begin position="37"/>
        <end position="168"/>
    </location>
</feature>
<reference evidence="4" key="1">
    <citation type="submission" date="2020-06" db="EMBL/GenBank/DDBJ databases">
        <title>A chromosome-scale genome assembly of Talaromyces rugulosus W13939.</title>
        <authorList>
            <person name="Wang B."/>
            <person name="Guo L."/>
            <person name="Ye K."/>
            <person name="Wang L."/>
        </authorList>
    </citation>
    <scope>NUCLEOTIDE SEQUENCE [LARGE SCALE GENOMIC DNA]</scope>
    <source>
        <strain evidence="4">W13939</strain>
    </source>
</reference>
<dbReference type="GeneID" id="55995969"/>
<evidence type="ECO:0000313" key="3">
    <source>
        <dbReference type="EMBL" id="QKX61332.1"/>
    </source>
</evidence>
<evidence type="ECO:0000259" key="2">
    <source>
        <dbReference type="Pfam" id="PF24883"/>
    </source>
</evidence>
<name>A0A7H8R4Q6_TALRU</name>
<dbReference type="PANTHER" id="PTHR10039:SF15">
    <property type="entry name" value="NACHT DOMAIN-CONTAINING PROTEIN"/>
    <property type="match status" value="1"/>
</dbReference>
<protein>
    <recommendedName>
        <fullName evidence="2">Nephrocystin 3-like N-terminal domain-containing protein</fullName>
    </recommendedName>
</protein>
<proteinExistence type="predicted"/>
<keyword evidence="4" id="KW-1185">Reference proteome</keyword>
<sequence>MRSKSDVKEDLEILDWLTPANYGPQHSDTFQRRQPGKGLWLLNSSKYGAWLELVKMTLFYPGIPGARKTILTATVVGDLITRFQHNKSVGIAYIHCNFHRQNEQRIEDLLASILKQLSQEQASLPDSVRNLHNRHKIKWTQPSLDDILKTIQSGIALYSKVLIIIDAFRTIFLTGTFNLQAICRVNIFATSRPIPLISERFDHSMTLEIRAHDQDVRNYSNMRILHSESILLVLLIEEIQNDITDVVDGMQVVSTLTVGRGNQPYTGFLLAQLYFNMIKRKKIIRAIRNSTKTLPKGSEAYVFAYKGAMKTCQWRPFMDQLCDETTEYDRASVCTCRGGWIRIRPG</sequence>
<gene>
    <name evidence="3" type="ORF">TRUGW13939_08480</name>
</gene>
<dbReference type="RefSeq" id="XP_035347507.1">
    <property type="nucleotide sequence ID" value="XM_035491614.1"/>
</dbReference>
<evidence type="ECO:0000256" key="1">
    <source>
        <dbReference type="ARBA" id="ARBA00022737"/>
    </source>
</evidence>
<dbReference type="EMBL" id="CP055901">
    <property type="protein sequence ID" value="QKX61332.1"/>
    <property type="molecule type" value="Genomic_DNA"/>
</dbReference>
<dbReference type="AlphaFoldDB" id="A0A7H8R4Q6"/>
<dbReference type="Proteomes" id="UP000509510">
    <property type="component" value="Chromosome IV"/>
</dbReference>
<dbReference type="InterPro" id="IPR056884">
    <property type="entry name" value="NPHP3-like_N"/>
</dbReference>
<dbReference type="OrthoDB" id="195446at2759"/>